<proteinExistence type="predicted"/>
<accession>A0ABR7L8G0</accession>
<evidence type="ECO:0000256" key="1">
    <source>
        <dbReference type="SAM" id="MobiDB-lite"/>
    </source>
</evidence>
<dbReference type="EMBL" id="JABVED010000008">
    <property type="protein sequence ID" value="MBC6448684.1"/>
    <property type="molecule type" value="Genomic_DNA"/>
</dbReference>
<protein>
    <submittedName>
        <fullName evidence="2">Nitroreductase family deazaflavin-dependent oxidoreductase</fullName>
    </submittedName>
</protein>
<organism evidence="2 3">
    <name type="scientific">Actinokineospora xionganensis</name>
    <dbReference type="NCBI Taxonomy" id="2684470"/>
    <lineage>
        <taxon>Bacteria</taxon>
        <taxon>Bacillati</taxon>
        <taxon>Actinomycetota</taxon>
        <taxon>Actinomycetes</taxon>
        <taxon>Pseudonocardiales</taxon>
        <taxon>Pseudonocardiaceae</taxon>
        <taxon>Actinokineospora</taxon>
    </lineage>
</organism>
<dbReference type="InterPro" id="IPR012349">
    <property type="entry name" value="Split_barrel_FMN-bd"/>
</dbReference>
<dbReference type="Gene3D" id="2.30.110.10">
    <property type="entry name" value="Electron Transport, Fmn-binding Protein, Chain A"/>
    <property type="match status" value="1"/>
</dbReference>
<dbReference type="Proteomes" id="UP000734823">
    <property type="component" value="Unassembled WGS sequence"/>
</dbReference>
<name>A0ABR7L8G0_9PSEU</name>
<dbReference type="NCBIfam" id="TIGR00026">
    <property type="entry name" value="hi_GC_TIGR00026"/>
    <property type="match status" value="1"/>
</dbReference>
<dbReference type="Pfam" id="PF04075">
    <property type="entry name" value="F420H2_quin_red"/>
    <property type="match status" value="1"/>
</dbReference>
<gene>
    <name evidence="2" type="ORF">GPZ80_16045</name>
</gene>
<dbReference type="InterPro" id="IPR004378">
    <property type="entry name" value="F420H2_quin_Rdtase"/>
</dbReference>
<evidence type="ECO:0000313" key="3">
    <source>
        <dbReference type="Proteomes" id="UP000734823"/>
    </source>
</evidence>
<dbReference type="RefSeq" id="WP_187221160.1">
    <property type="nucleotide sequence ID" value="NZ_JABVED010000008.1"/>
</dbReference>
<reference evidence="2 3" key="1">
    <citation type="submission" date="2020-06" db="EMBL/GenBank/DDBJ databases">
        <title>Actinokineospora xiongansis sp. nov., isolated from soil of Baiyangdian.</title>
        <authorList>
            <person name="Zhang X."/>
        </authorList>
    </citation>
    <scope>NUCLEOTIDE SEQUENCE [LARGE SCALE GENOMIC DNA]</scope>
    <source>
        <strain evidence="2 3">HBU206404</strain>
    </source>
</reference>
<feature type="region of interest" description="Disordered" evidence="1">
    <location>
        <begin position="1"/>
        <end position="28"/>
    </location>
</feature>
<evidence type="ECO:0000313" key="2">
    <source>
        <dbReference type="EMBL" id="MBC6448684.1"/>
    </source>
</evidence>
<dbReference type="SUPFAM" id="SSF50475">
    <property type="entry name" value="FMN-binding split barrel"/>
    <property type="match status" value="1"/>
</dbReference>
<sequence>MANRDILPPSTAILETTGRKTQKPRQIPVTNGTIGDTFWIVAEHGRKADYVRNLIANPRVRVKVGRTWREGTAHVLPEDDARARSKQLPHQVNQRTVRIVGTDLLTIRIDLEP</sequence>
<keyword evidence="3" id="KW-1185">Reference proteome</keyword>
<comment type="caution">
    <text evidence="2">The sequence shown here is derived from an EMBL/GenBank/DDBJ whole genome shotgun (WGS) entry which is preliminary data.</text>
</comment>